<name>A0A9Q1Q8G3_9CARY</name>
<keyword evidence="1" id="KW-1133">Transmembrane helix</keyword>
<accession>A0A9Q1Q8G3</accession>
<keyword evidence="1" id="KW-0472">Membrane</keyword>
<keyword evidence="3" id="KW-1185">Reference proteome</keyword>
<proteinExistence type="predicted"/>
<sequence length="160" mass="17664">MELWHSAHTGFSAATTPSPHFACSILSGKLACLPGRRQMFTMVNHGLQPVNPWRTDKLQPWNFGILLILASELHHTLPLCMCMGAGMFTPVCVLMMKYSFACFILSGNLACLPAIKTLPICSYWLLSCHHTLALVCILMYKYIGACTWGAGNLACLSSRR</sequence>
<evidence type="ECO:0000313" key="3">
    <source>
        <dbReference type="Proteomes" id="UP001153076"/>
    </source>
</evidence>
<feature type="transmembrane region" description="Helical" evidence="1">
    <location>
        <begin position="100"/>
        <end position="126"/>
    </location>
</feature>
<organism evidence="2 3">
    <name type="scientific">Carnegiea gigantea</name>
    <dbReference type="NCBI Taxonomy" id="171969"/>
    <lineage>
        <taxon>Eukaryota</taxon>
        <taxon>Viridiplantae</taxon>
        <taxon>Streptophyta</taxon>
        <taxon>Embryophyta</taxon>
        <taxon>Tracheophyta</taxon>
        <taxon>Spermatophyta</taxon>
        <taxon>Magnoliopsida</taxon>
        <taxon>eudicotyledons</taxon>
        <taxon>Gunneridae</taxon>
        <taxon>Pentapetalae</taxon>
        <taxon>Caryophyllales</taxon>
        <taxon>Cactineae</taxon>
        <taxon>Cactaceae</taxon>
        <taxon>Cactoideae</taxon>
        <taxon>Echinocereeae</taxon>
        <taxon>Carnegiea</taxon>
    </lineage>
</organism>
<keyword evidence="1" id="KW-0812">Transmembrane</keyword>
<feature type="transmembrane region" description="Helical" evidence="1">
    <location>
        <begin position="132"/>
        <end position="156"/>
    </location>
</feature>
<comment type="caution">
    <text evidence="2">The sequence shown here is derived from an EMBL/GenBank/DDBJ whole genome shotgun (WGS) entry which is preliminary data.</text>
</comment>
<dbReference type="Proteomes" id="UP001153076">
    <property type="component" value="Unassembled WGS sequence"/>
</dbReference>
<evidence type="ECO:0000313" key="2">
    <source>
        <dbReference type="EMBL" id="KAJ8432061.1"/>
    </source>
</evidence>
<gene>
    <name evidence="2" type="ORF">Cgig2_016340</name>
</gene>
<reference evidence="2" key="1">
    <citation type="submission" date="2022-04" db="EMBL/GenBank/DDBJ databases">
        <title>Carnegiea gigantea Genome sequencing and assembly v2.</title>
        <authorList>
            <person name="Copetti D."/>
            <person name="Sanderson M.J."/>
            <person name="Burquez A."/>
            <person name="Wojciechowski M.F."/>
        </authorList>
    </citation>
    <scope>NUCLEOTIDE SEQUENCE</scope>
    <source>
        <strain evidence="2">SGP5-SGP5p</strain>
        <tissue evidence="2">Aerial part</tissue>
    </source>
</reference>
<feature type="transmembrane region" description="Helical" evidence="1">
    <location>
        <begin position="63"/>
        <end position="88"/>
    </location>
</feature>
<evidence type="ECO:0000256" key="1">
    <source>
        <dbReference type="SAM" id="Phobius"/>
    </source>
</evidence>
<dbReference type="EMBL" id="JAKOGI010000641">
    <property type="protein sequence ID" value="KAJ8432061.1"/>
    <property type="molecule type" value="Genomic_DNA"/>
</dbReference>
<dbReference type="AlphaFoldDB" id="A0A9Q1Q8G3"/>
<protein>
    <submittedName>
        <fullName evidence="2">Uncharacterized protein</fullName>
    </submittedName>
</protein>